<dbReference type="InterPro" id="IPR011042">
    <property type="entry name" value="6-blade_b-propeller_TolB-like"/>
</dbReference>
<protein>
    <submittedName>
        <fullName evidence="2">WD40-like Beta Propeller Repeat</fullName>
    </submittedName>
</protein>
<dbReference type="EMBL" id="FNBS01000005">
    <property type="protein sequence ID" value="SDF16442.1"/>
    <property type="molecule type" value="Genomic_DNA"/>
</dbReference>
<proteinExistence type="inferred from homology"/>
<sequence length="249" mass="27642">MKDFSSGKTITLVPGDAGNFDVSQDGKTIVYASRETGQWQIYKATINKDGLSGIYMLSDGVSRSEDPRLSWDSTKVVYKRNNNIVVCDLNGSIIQQITNTSNVENWAPCFAPDGRIAFTRDLKENSKIIIWDGNKEFEVASGWYPAFGEDGNLYFVNSPNSGEDNICCIPPNSTSLKILSINAYGRSNADPHWVLGTNNLLTFTSDRDGEYVGYIADLTNNKVFKIVSDKLSSVLNPIAFVKNIIERPW</sequence>
<comment type="similarity">
    <text evidence="1">Belongs to the TolB family.</text>
</comment>
<evidence type="ECO:0000313" key="2">
    <source>
        <dbReference type="EMBL" id="SDF16442.1"/>
    </source>
</evidence>
<dbReference type="RefSeq" id="WP_074592031.1">
    <property type="nucleotide sequence ID" value="NZ_FNBS01000005.1"/>
</dbReference>
<evidence type="ECO:0000313" key="3">
    <source>
        <dbReference type="Proteomes" id="UP000183404"/>
    </source>
</evidence>
<dbReference type="Pfam" id="PF07676">
    <property type="entry name" value="PD40"/>
    <property type="match status" value="2"/>
</dbReference>
<dbReference type="PANTHER" id="PTHR36842:SF1">
    <property type="entry name" value="PROTEIN TOLB"/>
    <property type="match status" value="1"/>
</dbReference>
<organism evidence="2 3">
    <name type="scientific">Thermoanaerobacter thermohydrosulfuricus</name>
    <name type="common">Clostridium thermohydrosulfuricum</name>
    <dbReference type="NCBI Taxonomy" id="1516"/>
    <lineage>
        <taxon>Bacteria</taxon>
        <taxon>Bacillati</taxon>
        <taxon>Bacillota</taxon>
        <taxon>Clostridia</taxon>
        <taxon>Thermoanaerobacterales</taxon>
        <taxon>Thermoanaerobacteraceae</taxon>
        <taxon>Thermoanaerobacter</taxon>
    </lineage>
</organism>
<dbReference type="Gene3D" id="2.120.10.30">
    <property type="entry name" value="TolB, C-terminal domain"/>
    <property type="match status" value="1"/>
</dbReference>
<dbReference type="AlphaFoldDB" id="A0A1G7IUL9"/>
<dbReference type="InterPro" id="IPR011659">
    <property type="entry name" value="WD40"/>
</dbReference>
<evidence type="ECO:0000256" key="1">
    <source>
        <dbReference type="ARBA" id="ARBA00009820"/>
    </source>
</evidence>
<dbReference type="Proteomes" id="UP000183404">
    <property type="component" value="Unassembled WGS sequence"/>
</dbReference>
<dbReference type="PANTHER" id="PTHR36842">
    <property type="entry name" value="PROTEIN TOLB HOMOLOG"/>
    <property type="match status" value="1"/>
</dbReference>
<reference evidence="2 3" key="1">
    <citation type="submission" date="2016-10" db="EMBL/GenBank/DDBJ databases">
        <authorList>
            <person name="de Groot N.N."/>
        </authorList>
    </citation>
    <scope>NUCLEOTIDE SEQUENCE [LARGE SCALE GENOMIC DNA]</scope>
    <source>
        <strain evidence="2 3">DSM 569</strain>
    </source>
</reference>
<dbReference type="SUPFAM" id="SSF82171">
    <property type="entry name" value="DPP6 N-terminal domain-like"/>
    <property type="match status" value="1"/>
</dbReference>
<gene>
    <name evidence="2" type="ORF">SAMN04244560_00337</name>
</gene>
<name>A0A1G7IUL9_THETY</name>
<accession>A0A1G7IUL9</accession>